<keyword evidence="4" id="KW-0812">Transmembrane</keyword>
<feature type="transmembrane region" description="Helical" evidence="4">
    <location>
        <begin position="315"/>
        <end position="333"/>
    </location>
</feature>
<gene>
    <name evidence="5" type="ORF">N7U62_09785</name>
</gene>
<sequence>MDLERALHKAEHYLNQERYDEAKKEVNSFLASDPENTSALQLLIRIHLAIKQYKKADELTDQLLKRNPSDPENLYLKAVIQAQLGKRKSALKFANSALTFDPSLSIIHGLKASIYYQQSEFEKALESANTGLSSDPHDETCLNFKSMALLEIGNEDEQLNADEQALKNNPMNPTTHATVGFNALHRNETEKAKSHFREALRIDPSNEFARSGMIQAIKSTNFVYNLFLKYVFWMSSLKPQVRWAVVIVGYLLIQFLNEYSGSMGSFKPIASAIIVLYMVFAISTWIIGPVSNIFLRFHSFGKYMLSQEEKKSATLSAILLGLSLLSAMGLHVFREDIQWYNLAFYLLCIGIALTVVVSSIENATLERSKKRLTKVGSIFAIACGIVLIMAVVTPGLAVKYFSWCLYGFIGYQFFANSQE</sequence>
<evidence type="ECO:0000256" key="1">
    <source>
        <dbReference type="ARBA" id="ARBA00022737"/>
    </source>
</evidence>
<dbReference type="PANTHER" id="PTHR44943:SF8">
    <property type="entry name" value="TPR REPEAT-CONTAINING PROTEIN MJ0263"/>
    <property type="match status" value="1"/>
</dbReference>
<dbReference type="Gene3D" id="1.25.40.10">
    <property type="entry name" value="Tetratricopeptide repeat domain"/>
    <property type="match status" value="1"/>
</dbReference>
<keyword evidence="4" id="KW-0472">Membrane</keyword>
<feature type="transmembrane region" description="Helical" evidence="4">
    <location>
        <begin position="339"/>
        <end position="360"/>
    </location>
</feature>
<evidence type="ECO:0000256" key="3">
    <source>
        <dbReference type="PROSITE-ProRule" id="PRU00339"/>
    </source>
</evidence>
<dbReference type="Pfam" id="PF14559">
    <property type="entry name" value="TPR_19"/>
    <property type="match status" value="1"/>
</dbReference>
<feature type="repeat" description="TPR" evidence="3">
    <location>
        <begin position="173"/>
        <end position="206"/>
    </location>
</feature>
<accession>A0ABT3CUN9</accession>
<keyword evidence="4" id="KW-1133">Transmembrane helix</keyword>
<keyword evidence="1" id="KW-0677">Repeat</keyword>
<organism evidence="5 6">
    <name type="scientific">Reichenbachiella ulvae</name>
    <dbReference type="NCBI Taxonomy" id="2980104"/>
    <lineage>
        <taxon>Bacteria</taxon>
        <taxon>Pseudomonadati</taxon>
        <taxon>Bacteroidota</taxon>
        <taxon>Cytophagia</taxon>
        <taxon>Cytophagales</taxon>
        <taxon>Reichenbachiellaceae</taxon>
        <taxon>Reichenbachiella</taxon>
    </lineage>
</organism>
<evidence type="ECO:0000313" key="5">
    <source>
        <dbReference type="EMBL" id="MCV9386953.1"/>
    </source>
</evidence>
<keyword evidence="6" id="KW-1185">Reference proteome</keyword>
<evidence type="ECO:0000256" key="4">
    <source>
        <dbReference type="SAM" id="Phobius"/>
    </source>
</evidence>
<dbReference type="EMBL" id="JAOYOD010000001">
    <property type="protein sequence ID" value="MCV9386953.1"/>
    <property type="molecule type" value="Genomic_DNA"/>
</dbReference>
<dbReference type="Proteomes" id="UP001300692">
    <property type="component" value="Unassembled WGS sequence"/>
</dbReference>
<comment type="caution">
    <text evidence="5">The sequence shown here is derived from an EMBL/GenBank/DDBJ whole genome shotgun (WGS) entry which is preliminary data.</text>
</comment>
<dbReference type="PANTHER" id="PTHR44943">
    <property type="entry name" value="CELLULOSE SYNTHASE OPERON PROTEIN C"/>
    <property type="match status" value="1"/>
</dbReference>
<protein>
    <submittedName>
        <fullName evidence="5">Tetratricopeptide repeat protein</fullName>
    </submittedName>
</protein>
<feature type="transmembrane region" description="Helical" evidence="4">
    <location>
        <begin position="269"/>
        <end position="295"/>
    </location>
</feature>
<dbReference type="SUPFAM" id="SSF48452">
    <property type="entry name" value="TPR-like"/>
    <property type="match status" value="1"/>
</dbReference>
<dbReference type="PROSITE" id="PS50005">
    <property type="entry name" value="TPR"/>
    <property type="match status" value="1"/>
</dbReference>
<reference evidence="5 6" key="1">
    <citation type="submission" date="2022-10" db="EMBL/GenBank/DDBJ databases">
        <title>Comparative genomics and taxonomic characterization of three novel marine species of genus Reichenbachiella exhibiting antioxidant and polysaccharide degradation activities.</title>
        <authorList>
            <person name="Muhammad N."/>
            <person name="Lee Y.-J."/>
            <person name="Ko J."/>
            <person name="Kim S.-G."/>
        </authorList>
    </citation>
    <scope>NUCLEOTIDE SEQUENCE [LARGE SCALE GENOMIC DNA]</scope>
    <source>
        <strain evidence="5 6">ABR2-5</strain>
    </source>
</reference>
<dbReference type="InterPro" id="IPR011990">
    <property type="entry name" value="TPR-like_helical_dom_sf"/>
</dbReference>
<proteinExistence type="predicted"/>
<name>A0ABT3CUN9_9BACT</name>
<keyword evidence="2 3" id="KW-0802">TPR repeat</keyword>
<dbReference type="InterPro" id="IPR051685">
    <property type="entry name" value="Ycf3/AcsC/BcsC/TPR_MFPF"/>
</dbReference>
<feature type="transmembrane region" description="Helical" evidence="4">
    <location>
        <begin position="372"/>
        <end position="391"/>
    </location>
</feature>
<evidence type="ECO:0000313" key="6">
    <source>
        <dbReference type="Proteomes" id="UP001300692"/>
    </source>
</evidence>
<dbReference type="SMART" id="SM00028">
    <property type="entry name" value="TPR"/>
    <property type="match status" value="5"/>
</dbReference>
<dbReference type="RefSeq" id="WP_264137784.1">
    <property type="nucleotide sequence ID" value="NZ_JAOYOD010000001.1"/>
</dbReference>
<evidence type="ECO:0000256" key="2">
    <source>
        <dbReference type="ARBA" id="ARBA00022803"/>
    </source>
</evidence>
<dbReference type="InterPro" id="IPR019734">
    <property type="entry name" value="TPR_rpt"/>
</dbReference>